<dbReference type="Gene3D" id="3.40.50.300">
    <property type="entry name" value="P-loop containing nucleotide triphosphate hydrolases"/>
    <property type="match status" value="1"/>
</dbReference>
<dbReference type="SMART" id="SM00382">
    <property type="entry name" value="AAA"/>
    <property type="match status" value="1"/>
</dbReference>
<evidence type="ECO:0000256" key="3">
    <source>
        <dbReference type="ARBA" id="ARBA00023015"/>
    </source>
</evidence>
<dbReference type="PANTHER" id="PTHR32071:SF117">
    <property type="entry name" value="PTS-DEPENDENT DIHYDROXYACETONE KINASE OPERON REGULATORY PROTEIN-RELATED"/>
    <property type="match status" value="1"/>
</dbReference>
<accession>A0A370U8H6</accession>
<dbReference type="InterPro" id="IPR058031">
    <property type="entry name" value="AAA_lid_NorR"/>
</dbReference>
<gene>
    <name evidence="8" type="ORF">DN730_10695</name>
</gene>
<dbReference type="PANTHER" id="PTHR32071">
    <property type="entry name" value="TRANSCRIPTIONAL REGULATORY PROTEIN"/>
    <property type="match status" value="1"/>
</dbReference>
<dbReference type="InterPro" id="IPR025944">
    <property type="entry name" value="Sigma_54_int_dom_CS"/>
</dbReference>
<dbReference type="Gene3D" id="1.10.8.60">
    <property type="match status" value="1"/>
</dbReference>
<dbReference type="CDD" id="cd00009">
    <property type="entry name" value="AAA"/>
    <property type="match status" value="1"/>
</dbReference>
<dbReference type="FunFam" id="3.40.50.300:FF:000006">
    <property type="entry name" value="DNA-binding transcriptional regulator NtrC"/>
    <property type="match status" value="1"/>
</dbReference>
<keyword evidence="9" id="KW-1185">Reference proteome</keyword>
<feature type="domain" description="Sigma-54 factor interaction" evidence="7">
    <location>
        <begin position="155"/>
        <end position="384"/>
    </location>
</feature>
<reference evidence="8 9" key="1">
    <citation type="submission" date="2018-06" db="EMBL/GenBank/DDBJ databases">
        <title>Marinomonas sp. YLB-05 draft genome sequence.</title>
        <authorList>
            <person name="Yu L."/>
            <person name="Tang X."/>
        </authorList>
    </citation>
    <scope>NUCLEOTIDE SEQUENCE [LARGE SCALE GENOMIC DNA]</scope>
    <source>
        <strain evidence="8 9">YLB-05</strain>
    </source>
</reference>
<comment type="caution">
    <text evidence="8">The sequence shown here is derived from an EMBL/GenBank/DDBJ whole genome shotgun (WGS) entry which is preliminary data.</text>
</comment>
<dbReference type="InterPro" id="IPR003593">
    <property type="entry name" value="AAA+_ATPase"/>
</dbReference>
<dbReference type="InterPro" id="IPR002078">
    <property type="entry name" value="Sigma_54_int"/>
</dbReference>
<protein>
    <submittedName>
        <fullName evidence="8">Sigma-54-dependent Fis family transcriptional regulator</fullName>
    </submittedName>
</protein>
<dbReference type="Pfam" id="PF25601">
    <property type="entry name" value="AAA_lid_14"/>
    <property type="match status" value="1"/>
</dbReference>
<feature type="compositionally biased region" description="Low complexity" evidence="6">
    <location>
        <begin position="410"/>
        <end position="419"/>
    </location>
</feature>
<feature type="region of interest" description="Disordered" evidence="6">
    <location>
        <begin position="401"/>
        <end position="421"/>
    </location>
</feature>
<dbReference type="EMBL" id="QKRA01000004">
    <property type="protein sequence ID" value="RDL44096.1"/>
    <property type="molecule type" value="Genomic_DNA"/>
</dbReference>
<dbReference type="SUPFAM" id="SSF52172">
    <property type="entry name" value="CheY-like"/>
    <property type="match status" value="1"/>
</dbReference>
<dbReference type="GO" id="GO:0005524">
    <property type="term" value="F:ATP binding"/>
    <property type="evidence" value="ECO:0007669"/>
    <property type="project" value="UniProtKB-KW"/>
</dbReference>
<dbReference type="OrthoDB" id="9804019at2"/>
<dbReference type="Proteomes" id="UP000254326">
    <property type="component" value="Unassembled WGS sequence"/>
</dbReference>
<dbReference type="Pfam" id="PF00158">
    <property type="entry name" value="Sigma54_activat"/>
    <property type="match status" value="1"/>
</dbReference>
<keyword evidence="5" id="KW-0804">Transcription</keyword>
<dbReference type="RefSeq" id="WP_115468134.1">
    <property type="nucleotide sequence ID" value="NZ_QKRA01000004.1"/>
</dbReference>
<keyword evidence="1" id="KW-0547">Nucleotide-binding</keyword>
<proteinExistence type="predicted"/>
<evidence type="ECO:0000256" key="5">
    <source>
        <dbReference type="ARBA" id="ARBA00023163"/>
    </source>
</evidence>
<dbReference type="InterPro" id="IPR027417">
    <property type="entry name" value="P-loop_NTPase"/>
</dbReference>
<dbReference type="InterPro" id="IPR025943">
    <property type="entry name" value="Sigma_54_int_dom_ATP-bd_2"/>
</dbReference>
<evidence type="ECO:0000256" key="2">
    <source>
        <dbReference type="ARBA" id="ARBA00022840"/>
    </source>
</evidence>
<dbReference type="SUPFAM" id="SSF52540">
    <property type="entry name" value="P-loop containing nucleoside triphosphate hydrolases"/>
    <property type="match status" value="1"/>
</dbReference>
<keyword evidence="2" id="KW-0067">ATP-binding</keyword>
<organism evidence="8 9">
    <name type="scientific">Marinomonas piezotolerans</name>
    <dbReference type="NCBI Taxonomy" id="2213058"/>
    <lineage>
        <taxon>Bacteria</taxon>
        <taxon>Pseudomonadati</taxon>
        <taxon>Pseudomonadota</taxon>
        <taxon>Gammaproteobacteria</taxon>
        <taxon>Oceanospirillales</taxon>
        <taxon>Oceanospirillaceae</taxon>
        <taxon>Marinomonas</taxon>
    </lineage>
</organism>
<dbReference type="PROSITE" id="PS50045">
    <property type="entry name" value="SIGMA54_INTERACT_4"/>
    <property type="match status" value="1"/>
</dbReference>
<dbReference type="AlphaFoldDB" id="A0A370U8H6"/>
<dbReference type="PROSITE" id="PS00688">
    <property type="entry name" value="SIGMA54_INTERACT_3"/>
    <property type="match status" value="1"/>
</dbReference>
<dbReference type="PROSITE" id="PS00675">
    <property type="entry name" value="SIGMA54_INTERACT_1"/>
    <property type="match status" value="1"/>
</dbReference>
<dbReference type="InterPro" id="IPR011006">
    <property type="entry name" value="CheY-like_superfamily"/>
</dbReference>
<keyword evidence="3" id="KW-0805">Transcription regulation</keyword>
<evidence type="ECO:0000313" key="9">
    <source>
        <dbReference type="Proteomes" id="UP000254326"/>
    </source>
</evidence>
<evidence type="ECO:0000259" key="7">
    <source>
        <dbReference type="PROSITE" id="PS50045"/>
    </source>
</evidence>
<evidence type="ECO:0000256" key="4">
    <source>
        <dbReference type="ARBA" id="ARBA00023125"/>
    </source>
</evidence>
<dbReference type="InterPro" id="IPR025662">
    <property type="entry name" value="Sigma_54_int_dom_ATP-bd_1"/>
</dbReference>
<name>A0A370U8H6_9GAMM</name>
<dbReference type="GO" id="GO:0003677">
    <property type="term" value="F:DNA binding"/>
    <property type="evidence" value="ECO:0007669"/>
    <property type="project" value="UniProtKB-KW"/>
</dbReference>
<dbReference type="PROSITE" id="PS00676">
    <property type="entry name" value="SIGMA54_INTERACT_2"/>
    <property type="match status" value="1"/>
</dbReference>
<evidence type="ECO:0000256" key="6">
    <source>
        <dbReference type="SAM" id="MobiDB-lite"/>
    </source>
</evidence>
<sequence>MYHVMLICEDNSPLKDVDRWLSRNGFHVNVSKSLEQANKYYELEDFEILLIDAAQTSRDTLNSIQQRPYIIFDRRPSLNAAIDYMAGGADYFIPLPTDSDTVLAHVIDVLEKQKNKSTSPNEQQTSGHVEPSIRLFDQLDTADSVPLLGTPESGIIGSSEAMRVLFDELNKVARTDATVLIHGESGTGKELVAKSIHNLSKRAEQPLISVNCAAIPENLIESELFGHEKGAFTGAVSARDGLIVAADNGTLFLDEIGELPLEAQARLLRVLQEGEIRRVGAVSSTKVNIRLVTATHRNLLQMVKNGMFREDLYYRLYVMELSVPALRDREHDISEIARILLKKACTKHDKPLPQYTKAFDKAILSHTWPGNVRELENAIERAVILSPDGKLEASNLKLKTKEGLPDKPSRQPSPSHPQQTNDQFVIEGTTLDDYLKHFVLTHQHKMTETQLAQSLGISRKSLWERRQKLGIPKKVTE</sequence>
<evidence type="ECO:0000313" key="8">
    <source>
        <dbReference type="EMBL" id="RDL44096.1"/>
    </source>
</evidence>
<dbReference type="GO" id="GO:0006355">
    <property type="term" value="P:regulation of DNA-templated transcription"/>
    <property type="evidence" value="ECO:0007669"/>
    <property type="project" value="InterPro"/>
</dbReference>
<keyword evidence="4" id="KW-0238">DNA-binding</keyword>
<evidence type="ECO:0000256" key="1">
    <source>
        <dbReference type="ARBA" id="ARBA00022741"/>
    </source>
</evidence>